<dbReference type="Gene3D" id="1.10.1520.10">
    <property type="entry name" value="Ribonuclease III domain"/>
    <property type="match status" value="1"/>
</dbReference>
<dbReference type="InterPro" id="IPR036389">
    <property type="entry name" value="RNase_III_sf"/>
</dbReference>
<keyword evidence="5" id="KW-0496">Mitochondrion</keyword>
<dbReference type="InterPro" id="IPR000999">
    <property type="entry name" value="RNase_III_dom"/>
</dbReference>
<evidence type="ECO:0000256" key="3">
    <source>
        <dbReference type="ARBA" id="ARBA00022946"/>
    </source>
</evidence>
<dbReference type="FunFam" id="3.30.160.20:FF:000037">
    <property type="entry name" value="39S ribosomal protein L44, mitochondrial"/>
    <property type="match status" value="1"/>
</dbReference>
<dbReference type="Pfam" id="PF22935">
    <property type="entry name" value="RM44_endonuclase"/>
    <property type="match status" value="1"/>
</dbReference>
<dbReference type="GO" id="GO:0070877">
    <property type="term" value="C:microprocessor complex"/>
    <property type="evidence" value="ECO:0007669"/>
    <property type="project" value="TreeGrafter"/>
</dbReference>
<sequence>MGSITAGIYSKYPEYCKLPKGDSSSETTIAELETIFGRFGIPVEVFVRDVLERRLQCLGFVLYGDQNGFVKCTEGELKYHLNLKFRDFSSQTGYEFHQYDKHCAQFECLCRNYDSEIYSFGKRLGEEFNENLLRTAFVDRSDVESADSNEELASTGSKLAVTYIKAYLRHAYPGLPEEGISTITEHLMSDQVLSYVASNLGVPDLIKAENWPFSEEVIANSFKAVIGALAESQNVSRAELFVQDLVLTQLIGRDLFELWDIVNPVGLIQSIFNKQGRGELEPRLLWEAGSDTVVSSYMVGFYENKKLIGKGFGESVPIAEEMAARDALRNVFGLKLNRPALPFGKEGRNLNLDLTKLNASMAQISSSPQQQLN</sequence>
<dbReference type="SUPFAM" id="SSF69065">
    <property type="entry name" value="RNase III domain-like"/>
    <property type="match status" value="1"/>
</dbReference>
<dbReference type="PROSITE" id="PS50142">
    <property type="entry name" value="RNASE_3_2"/>
    <property type="match status" value="1"/>
</dbReference>
<evidence type="ECO:0000313" key="11">
    <source>
        <dbReference type="Proteomes" id="UP000014760"/>
    </source>
</evidence>
<dbReference type="OrthoDB" id="444135at2759"/>
<organism evidence="10 11">
    <name type="scientific">Capitella teleta</name>
    <name type="common">Polychaete worm</name>
    <dbReference type="NCBI Taxonomy" id="283909"/>
    <lineage>
        <taxon>Eukaryota</taxon>
        <taxon>Metazoa</taxon>
        <taxon>Spiralia</taxon>
        <taxon>Lophotrochozoa</taxon>
        <taxon>Annelida</taxon>
        <taxon>Polychaeta</taxon>
        <taxon>Sedentaria</taxon>
        <taxon>Scolecida</taxon>
        <taxon>Capitellidae</taxon>
        <taxon>Capitella</taxon>
    </lineage>
</organism>
<dbReference type="GO" id="GO:0004525">
    <property type="term" value="F:ribonuclease III activity"/>
    <property type="evidence" value="ECO:0007669"/>
    <property type="project" value="InterPro"/>
</dbReference>
<keyword evidence="3" id="KW-0809">Transit peptide</keyword>
<keyword evidence="6" id="KW-0687">Ribonucleoprotein</keyword>
<proteinExistence type="inferred from homology"/>
<comment type="subcellular location">
    <subcellularLocation>
        <location evidence="1">Mitochondrion</location>
    </subcellularLocation>
</comment>
<dbReference type="OMA" id="RHIKRWV"/>
<evidence type="ECO:0000256" key="5">
    <source>
        <dbReference type="ARBA" id="ARBA00023128"/>
    </source>
</evidence>
<accession>X2ASX5</accession>
<dbReference type="GO" id="GO:0003725">
    <property type="term" value="F:double-stranded RNA binding"/>
    <property type="evidence" value="ECO:0007669"/>
    <property type="project" value="InterPro"/>
</dbReference>
<dbReference type="InterPro" id="IPR044444">
    <property type="entry name" value="Ribosomal_mL44_DSRM_metazoa"/>
</dbReference>
<dbReference type="InterPro" id="IPR055189">
    <property type="entry name" value="RM44_endonuclase"/>
</dbReference>
<keyword evidence="2" id="KW-0694">RNA-binding</keyword>
<feature type="domain" description="RNase III" evidence="9">
    <location>
        <begin position="117"/>
        <end position="234"/>
    </location>
</feature>
<evidence type="ECO:0000256" key="8">
    <source>
        <dbReference type="ARBA" id="ARBA00035187"/>
    </source>
</evidence>
<dbReference type="Proteomes" id="UP000014760">
    <property type="component" value="Unassembled WGS sequence"/>
</dbReference>
<reference evidence="11" key="2">
    <citation type="journal article" date="2013" name="Nature">
        <title>Insights into bilaterian evolution from three spiralian genomes.</title>
        <authorList>
            <person name="Simakov O."/>
            <person name="Marletaz F."/>
            <person name="Cho S.J."/>
            <person name="Edsinger-Gonzales E."/>
            <person name="Havlak P."/>
            <person name="Hellsten U."/>
            <person name="Kuo D.H."/>
            <person name="Larsson T."/>
            <person name="Lv J."/>
            <person name="Arendt D."/>
            <person name="Savage R."/>
            <person name="Osoegawa K."/>
            <person name="de Jong P."/>
            <person name="Grimwood J."/>
            <person name="Chapman J.A."/>
            <person name="Shapiro H."/>
            <person name="Aerts A."/>
            <person name="Otillar R.P."/>
            <person name="Terry A.Y."/>
            <person name="Boore J.L."/>
            <person name="Grigoriev I.V."/>
            <person name="Lindberg D.R."/>
            <person name="Seaver E.C."/>
            <person name="Weisblat D.A."/>
            <person name="Putnam N.H."/>
            <person name="Rokhsar D.S."/>
        </authorList>
    </citation>
    <scope>NUCLEOTIDE SEQUENCE</scope>
    <source>
        <strain evidence="11">I ESC-2004</strain>
    </source>
</reference>
<dbReference type="PANTHER" id="PTHR11207:SF5">
    <property type="entry name" value="LARGE RIBOSOMAL SUBUNIT PROTEIN ML44"/>
    <property type="match status" value="1"/>
</dbReference>
<dbReference type="SUPFAM" id="SSF54768">
    <property type="entry name" value="dsRNA-binding domain-like"/>
    <property type="match status" value="1"/>
</dbReference>
<keyword evidence="11" id="KW-1185">Reference proteome</keyword>
<dbReference type="CDD" id="cd19874">
    <property type="entry name" value="DSRM_MRPL44"/>
    <property type="match status" value="1"/>
</dbReference>
<evidence type="ECO:0000256" key="1">
    <source>
        <dbReference type="ARBA" id="ARBA00004173"/>
    </source>
</evidence>
<dbReference type="GO" id="GO:0070125">
    <property type="term" value="P:mitochondrial translational elongation"/>
    <property type="evidence" value="ECO:0007669"/>
    <property type="project" value="TreeGrafter"/>
</dbReference>
<evidence type="ECO:0000256" key="4">
    <source>
        <dbReference type="ARBA" id="ARBA00022980"/>
    </source>
</evidence>
<name>X2ASX5_CAPTE</name>
<keyword evidence="4" id="KW-0689">Ribosomal protein</keyword>
<evidence type="ECO:0000256" key="6">
    <source>
        <dbReference type="ARBA" id="ARBA00023274"/>
    </source>
</evidence>
<dbReference type="GO" id="GO:0006396">
    <property type="term" value="P:RNA processing"/>
    <property type="evidence" value="ECO:0007669"/>
    <property type="project" value="InterPro"/>
</dbReference>
<reference evidence="11" key="1">
    <citation type="submission" date="2012-12" db="EMBL/GenBank/DDBJ databases">
        <authorList>
            <person name="Hellsten U."/>
            <person name="Grimwood J."/>
            <person name="Chapman J.A."/>
            <person name="Shapiro H."/>
            <person name="Aerts A."/>
            <person name="Otillar R.P."/>
            <person name="Terry A.Y."/>
            <person name="Boore J.L."/>
            <person name="Simakov O."/>
            <person name="Marletaz F."/>
            <person name="Cho S.-J."/>
            <person name="Edsinger-Gonzales E."/>
            <person name="Havlak P."/>
            <person name="Kuo D.-H."/>
            <person name="Larsson T."/>
            <person name="Lv J."/>
            <person name="Arendt D."/>
            <person name="Savage R."/>
            <person name="Osoegawa K."/>
            <person name="de Jong P."/>
            <person name="Lindberg D.R."/>
            <person name="Seaver E.C."/>
            <person name="Weisblat D.A."/>
            <person name="Putnam N.H."/>
            <person name="Grigoriev I.V."/>
            <person name="Rokhsar D.S."/>
        </authorList>
    </citation>
    <scope>NUCLEOTIDE SEQUENCE</scope>
    <source>
        <strain evidence="11">I ESC-2004</strain>
    </source>
</reference>
<dbReference type="AlphaFoldDB" id="X2ASX5"/>
<dbReference type="HOGENOM" id="CLU_058895_1_0_1"/>
<evidence type="ECO:0000256" key="2">
    <source>
        <dbReference type="ARBA" id="ARBA00022884"/>
    </source>
</evidence>
<dbReference type="Gene3D" id="3.30.160.20">
    <property type="match status" value="1"/>
</dbReference>
<dbReference type="PANTHER" id="PTHR11207">
    <property type="entry name" value="RIBONUCLEASE III"/>
    <property type="match status" value="1"/>
</dbReference>
<comment type="similarity">
    <text evidence="7">Belongs to the ribonuclease III family. Mitochondrion-specific ribosomal protein mL44 subfamily.</text>
</comment>
<evidence type="ECO:0000256" key="7">
    <source>
        <dbReference type="ARBA" id="ARBA00024034"/>
    </source>
</evidence>
<evidence type="ECO:0000259" key="9">
    <source>
        <dbReference type="PROSITE" id="PS50142"/>
    </source>
</evidence>
<dbReference type="Pfam" id="PF22892">
    <property type="entry name" value="DSRM_MRPL44"/>
    <property type="match status" value="1"/>
</dbReference>
<dbReference type="SMART" id="SM00535">
    <property type="entry name" value="RIBOc"/>
    <property type="match status" value="1"/>
</dbReference>
<dbReference type="GO" id="GO:0005762">
    <property type="term" value="C:mitochondrial large ribosomal subunit"/>
    <property type="evidence" value="ECO:0007669"/>
    <property type="project" value="TreeGrafter"/>
</dbReference>
<dbReference type="EMBL" id="AMQN01000480">
    <property type="status" value="NOT_ANNOTATED_CDS"/>
    <property type="molecule type" value="Genomic_DNA"/>
</dbReference>
<evidence type="ECO:0000313" key="10">
    <source>
        <dbReference type="EnsemblMetazoa" id="CapteP222168"/>
    </source>
</evidence>
<dbReference type="EnsemblMetazoa" id="CapteT222168">
    <property type="protein sequence ID" value="CapteP222168"/>
    <property type="gene ID" value="CapteG222168"/>
</dbReference>
<reference evidence="10" key="3">
    <citation type="submission" date="2015-06" db="UniProtKB">
        <authorList>
            <consortium name="EnsemblMetazoa"/>
        </authorList>
    </citation>
    <scope>IDENTIFICATION</scope>
</reference>
<protein>
    <recommendedName>
        <fullName evidence="8">Large ribosomal subunit protein mL44</fullName>
    </recommendedName>
</protein>